<dbReference type="EMBL" id="JACEFO010002679">
    <property type="protein sequence ID" value="KAF8651498.1"/>
    <property type="molecule type" value="Genomic_DNA"/>
</dbReference>
<dbReference type="InterPro" id="IPR036554">
    <property type="entry name" value="GHMP_kinase_C_sf"/>
</dbReference>
<gene>
    <name evidence="3" type="ORF">HU200_063400</name>
</gene>
<evidence type="ECO:0000256" key="1">
    <source>
        <dbReference type="SAM" id="MobiDB-lite"/>
    </source>
</evidence>
<accession>A0A835DWE4</accession>
<evidence type="ECO:0000313" key="3">
    <source>
        <dbReference type="EMBL" id="KAF8651498.1"/>
    </source>
</evidence>
<protein>
    <recommendedName>
        <fullName evidence="2">GHMP kinase C-terminal domain-containing protein</fullName>
    </recommendedName>
</protein>
<dbReference type="Pfam" id="PF08544">
    <property type="entry name" value="GHMP_kinases_C"/>
    <property type="match status" value="1"/>
</dbReference>
<dbReference type="Proteomes" id="UP000636709">
    <property type="component" value="Unassembled WGS sequence"/>
</dbReference>
<reference evidence="3" key="1">
    <citation type="submission" date="2020-07" db="EMBL/GenBank/DDBJ databases">
        <title>Genome sequence and genetic diversity analysis of an under-domesticated orphan crop, white fonio (Digitaria exilis).</title>
        <authorList>
            <person name="Bennetzen J.L."/>
            <person name="Chen S."/>
            <person name="Ma X."/>
            <person name="Wang X."/>
            <person name="Yssel A.E.J."/>
            <person name="Chaluvadi S.R."/>
            <person name="Johnson M."/>
            <person name="Gangashetty P."/>
            <person name="Hamidou F."/>
            <person name="Sanogo M.D."/>
            <person name="Zwaenepoel A."/>
            <person name="Wallace J."/>
            <person name="Van De Peer Y."/>
            <person name="Van Deynze A."/>
        </authorList>
    </citation>
    <scope>NUCLEOTIDE SEQUENCE</scope>
    <source>
        <tissue evidence="3">Leaves</tissue>
    </source>
</reference>
<keyword evidence="4" id="KW-1185">Reference proteome</keyword>
<comment type="caution">
    <text evidence="3">The sequence shown here is derived from an EMBL/GenBank/DDBJ whole genome shotgun (WGS) entry which is preliminary data.</text>
</comment>
<evidence type="ECO:0000313" key="4">
    <source>
        <dbReference type="Proteomes" id="UP000636709"/>
    </source>
</evidence>
<feature type="compositionally biased region" description="Basic residues" evidence="1">
    <location>
        <begin position="374"/>
        <end position="389"/>
    </location>
</feature>
<dbReference type="SUPFAM" id="SSF55060">
    <property type="entry name" value="GHMP Kinase, C-terminal domain"/>
    <property type="match status" value="1"/>
</dbReference>
<evidence type="ECO:0000259" key="2">
    <source>
        <dbReference type="Pfam" id="PF08544"/>
    </source>
</evidence>
<sequence>MIQLYEILLKAPGVLGARFSGAGFRGCCLAIVESDRAEEAAAYVAAEYEKAQPELVSRIPANRRVLVCEPGDSARVILPDGDRLRWAFGSVRPPNAPLTRVARRLRFLNASFPRWPHEHRCSRDAVVLVASSRHDPPLCSRTNEPYLAADASSLFPRPWAWIQQNTHSPEILYCDVPTTPMIAICTEGTDSLYRPSLCTTCLGRTDSLYRPKDKLTIRSGRAKYDRRFEAKPRSSVPAPTVSIRAMIGPRGDAASRLLHAKPIDGGEEQQQLAGLLGKVMTGTDMTNKRSTRKAFYLERPGKGGGRVLASGLCGRPVGVPPATAIWKQCGRPVNAYIPSATTERPSGREYAACPSLISSDIAAAKPPAADHMHGVAKPRCRSTSAHRPRGPGMIGHRAQTARRSAYSTNSKRRCSGEQLASCRVVGRPIGVRLLLTACHNGPNGLATRWMEAEQVVTCHACTPLTGKRSIPGVPDGGRCGTVRAAADNAQRSAMRQ</sequence>
<dbReference type="InterPro" id="IPR013750">
    <property type="entry name" value="GHMP_kinase_C_dom"/>
</dbReference>
<dbReference type="Gene3D" id="3.30.70.890">
    <property type="entry name" value="GHMP kinase, C-terminal domain"/>
    <property type="match status" value="1"/>
</dbReference>
<proteinExistence type="predicted"/>
<organism evidence="3 4">
    <name type="scientific">Digitaria exilis</name>
    <dbReference type="NCBI Taxonomy" id="1010633"/>
    <lineage>
        <taxon>Eukaryota</taxon>
        <taxon>Viridiplantae</taxon>
        <taxon>Streptophyta</taxon>
        <taxon>Embryophyta</taxon>
        <taxon>Tracheophyta</taxon>
        <taxon>Spermatophyta</taxon>
        <taxon>Magnoliopsida</taxon>
        <taxon>Liliopsida</taxon>
        <taxon>Poales</taxon>
        <taxon>Poaceae</taxon>
        <taxon>PACMAD clade</taxon>
        <taxon>Panicoideae</taxon>
        <taxon>Panicodae</taxon>
        <taxon>Paniceae</taxon>
        <taxon>Anthephorinae</taxon>
        <taxon>Digitaria</taxon>
    </lineage>
</organism>
<name>A0A835DWE4_9POAL</name>
<feature type="region of interest" description="Disordered" evidence="1">
    <location>
        <begin position="371"/>
        <end position="410"/>
    </location>
</feature>
<dbReference type="AlphaFoldDB" id="A0A835DWE4"/>
<feature type="domain" description="GHMP kinase C-terminal" evidence="2">
    <location>
        <begin position="3"/>
        <end position="49"/>
    </location>
</feature>